<evidence type="ECO:0000256" key="1">
    <source>
        <dbReference type="ARBA" id="ARBA00011888"/>
    </source>
</evidence>
<accession>A0ABR7CJP4</accession>
<dbReference type="Proteomes" id="UP000636891">
    <property type="component" value="Unassembled WGS sequence"/>
</dbReference>
<name>A0ABR7CJP4_9BACT</name>
<evidence type="ECO:0000313" key="6">
    <source>
        <dbReference type="Proteomes" id="UP000636891"/>
    </source>
</evidence>
<keyword evidence="6" id="KW-1185">Reference proteome</keyword>
<dbReference type="Gene3D" id="3.40.50.1580">
    <property type="entry name" value="Nucleoside phosphorylase domain"/>
    <property type="match status" value="1"/>
</dbReference>
<comment type="catalytic activity">
    <reaction evidence="3">
        <text>uridine + phosphate = alpha-D-ribose 1-phosphate + uracil</text>
        <dbReference type="Rhea" id="RHEA:24388"/>
        <dbReference type="ChEBI" id="CHEBI:16704"/>
        <dbReference type="ChEBI" id="CHEBI:17568"/>
        <dbReference type="ChEBI" id="CHEBI:43474"/>
        <dbReference type="ChEBI" id="CHEBI:57720"/>
        <dbReference type="EC" id="2.4.2.3"/>
    </reaction>
</comment>
<evidence type="ECO:0000313" key="5">
    <source>
        <dbReference type="EMBL" id="MBC5615891.1"/>
    </source>
</evidence>
<evidence type="ECO:0000256" key="2">
    <source>
        <dbReference type="ARBA" id="ARBA00021980"/>
    </source>
</evidence>
<dbReference type="PANTHER" id="PTHR43691">
    <property type="entry name" value="URIDINE PHOSPHORYLASE"/>
    <property type="match status" value="1"/>
</dbReference>
<gene>
    <name evidence="5" type="ORF">H8S08_02495</name>
</gene>
<organism evidence="5 6">
    <name type="scientific">Alistipes hominis</name>
    <dbReference type="NCBI Taxonomy" id="2763015"/>
    <lineage>
        <taxon>Bacteria</taxon>
        <taxon>Pseudomonadati</taxon>
        <taxon>Bacteroidota</taxon>
        <taxon>Bacteroidia</taxon>
        <taxon>Bacteroidales</taxon>
        <taxon>Rikenellaceae</taxon>
        <taxon>Alistipes</taxon>
    </lineage>
</organism>
<dbReference type="RefSeq" id="WP_118458394.1">
    <property type="nucleotide sequence ID" value="NZ_JACOOK010000001.1"/>
</dbReference>
<dbReference type="InterPro" id="IPR000845">
    <property type="entry name" value="Nucleoside_phosphorylase_d"/>
</dbReference>
<protein>
    <recommendedName>
        <fullName evidence="2">Uridine phosphorylase</fullName>
        <ecNumber evidence="1">2.4.2.3</ecNumber>
    </recommendedName>
</protein>
<dbReference type="EC" id="2.4.2.3" evidence="1"/>
<evidence type="ECO:0000259" key="4">
    <source>
        <dbReference type="Pfam" id="PF01048"/>
    </source>
</evidence>
<proteinExistence type="predicted"/>
<feature type="domain" description="Nucleoside phosphorylase" evidence="4">
    <location>
        <begin position="31"/>
        <end position="266"/>
    </location>
</feature>
<dbReference type="CDD" id="cd00436">
    <property type="entry name" value="UP_TbUP-like"/>
    <property type="match status" value="1"/>
</dbReference>
<reference evidence="5 6" key="1">
    <citation type="submission" date="2020-08" db="EMBL/GenBank/DDBJ databases">
        <title>Genome public.</title>
        <authorList>
            <person name="Liu C."/>
            <person name="Sun Q."/>
        </authorList>
    </citation>
    <scope>NUCLEOTIDE SEQUENCE [LARGE SCALE GENOMIC DNA]</scope>
    <source>
        <strain evidence="5 6">New-7</strain>
    </source>
</reference>
<dbReference type="PANTHER" id="PTHR43691:SF11">
    <property type="entry name" value="FI09636P-RELATED"/>
    <property type="match status" value="1"/>
</dbReference>
<dbReference type="InterPro" id="IPR035994">
    <property type="entry name" value="Nucleoside_phosphorylase_sf"/>
</dbReference>
<evidence type="ECO:0000256" key="3">
    <source>
        <dbReference type="ARBA" id="ARBA00048447"/>
    </source>
</evidence>
<dbReference type="SUPFAM" id="SSF53167">
    <property type="entry name" value="Purine and uridine phosphorylases"/>
    <property type="match status" value="1"/>
</dbReference>
<dbReference type="Pfam" id="PF01048">
    <property type="entry name" value="PNP_UDP_1"/>
    <property type="match status" value="1"/>
</dbReference>
<sequence length="291" mass="32124">MRIIAPSELIINGDGSIFHLHLKPGQLADTVILVGDPGRVEQVAAYFDSVECRAENREFVAVTGECFGKRMTVQSTGIGTDNIDIVVNELDALANIDFETRTEKAEKTRLTLVRLGTCGGIQPELRIGDLVLSRISAGFDGLLNFYKGRNAVCDLEMEQDFVEHTGWSRLLTAPYFVRCSDRLAELFADRTVEGMTISAPGFYAPQGRFLRLSPADPSLNGKIESFEYRGRRFTNFEMEGSALAGLSLLLGHDAATICTVIAQRVALEMDTDYRPFVDKMIKMSLEKLAGL</sequence>
<dbReference type="EMBL" id="JACOOK010000001">
    <property type="protein sequence ID" value="MBC5615891.1"/>
    <property type="molecule type" value="Genomic_DNA"/>
</dbReference>
<comment type="caution">
    <text evidence="5">The sequence shown here is derived from an EMBL/GenBank/DDBJ whole genome shotgun (WGS) entry which is preliminary data.</text>
</comment>